<feature type="non-terminal residue" evidence="1">
    <location>
        <position position="258"/>
    </location>
</feature>
<keyword evidence="2" id="KW-1185">Reference proteome</keyword>
<dbReference type="PANTHER" id="PTHR10492:SF57">
    <property type="entry name" value="ATP-DEPENDENT DNA HELICASE"/>
    <property type="match status" value="1"/>
</dbReference>
<dbReference type="AlphaFoldDB" id="A0A2S4PTJ9"/>
<comment type="caution">
    <text evidence="1">The sequence shown here is derived from an EMBL/GenBank/DDBJ whole genome shotgun (WGS) entry which is preliminary data.</text>
</comment>
<proteinExistence type="predicted"/>
<reference evidence="1 2" key="1">
    <citation type="submission" date="2017-10" db="EMBL/GenBank/DDBJ databases">
        <title>Development of genomic resources for the powdery mildew, Erysiphe pulchra.</title>
        <authorList>
            <person name="Wadl P.A."/>
            <person name="Mack B.M."/>
            <person name="Moore G."/>
            <person name="Beltz S.B."/>
        </authorList>
    </citation>
    <scope>NUCLEOTIDE SEQUENCE [LARGE SCALE GENOMIC DNA]</scope>
    <source>
        <strain evidence="1">Cflorida</strain>
    </source>
</reference>
<dbReference type="STRING" id="225359.A0A2S4PTJ9"/>
<accession>A0A2S4PTJ9</accession>
<gene>
    <name evidence="1" type="ORF">EPUL_004325</name>
</gene>
<organism evidence="1 2">
    <name type="scientific">Erysiphe pulchra</name>
    <dbReference type="NCBI Taxonomy" id="225359"/>
    <lineage>
        <taxon>Eukaryota</taxon>
        <taxon>Fungi</taxon>
        <taxon>Dikarya</taxon>
        <taxon>Ascomycota</taxon>
        <taxon>Pezizomycotina</taxon>
        <taxon>Leotiomycetes</taxon>
        <taxon>Erysiphales</taxon>
        <taxon>Erysiphaceae</taxon>
        <taxon>Erysiphe</taxon>
    </lineage>
</organism>
<dbReference type="OrthoDB" id="2194345at2759"/>
<protein>
    <submittedName>
        <fullName evidence="1">Uncharacterized protein</fullName>
    </submittedName>
</protein>
<sequence>MLTGIGSLRGVIKVRLRVRGRWGILLSSLKLRQIRLDVEKRYVFGVNTGSVYTIENQKRGLLHAPILLFLHRDVVSRCAEQVDELVLAQVFDPELAAIVKNLFSSWSLRSGIPNAPYMYNMQHRLRSSLHDEICLQVQEILDLPPSLKGLCMRDGKRRKGFPKRFYEQTTMVENSFPEYERPDYGVRWGTERFMFDNRWVIPYNPYLTKKCKAYINMKITTCGVRSIKYLVKYLHKESDRATLQAQGQHDEIDMTLQG</sequence>
<name>A0A2S4PTJ9_9PEZI</name>
<dbReference type="EMBL" id="PEDP01000628">
    <property type="protein sequence ID" value="POS85369.1"/>
    <property type="molecule type" value="Genomic_DNA"/>
</dbReference>
<dbReference type="Proteomes" id="UP000237438">
    <property type="component" value="Unassembled WGS sequence"/>
</dbReference>
<evidence type="ECO:0000313" key="2">
    <source>
        <dbReference type="Proteomes" id="UP000237438"/>
    </source>
</evidence>
<evidence type="ECO:0000313" key="1">
    <source>
        <dbReference type="EMBL" id="POS85369.1"/>
    </source>
</evidence>
<dbReference type="PANTHER" id="PTHR10492">
    <property type="match status" value="1"/>
</dbReference>